<gene>
    <name evidence="1" type="ORF">EDD40_5639</name>
</gene>
<comment type="caution">
    <text evidence="1">The sequence shown here is derived from an EMBL/GenBank/DDBJ whole genome shotgun (WGS) entry which is preliminary data.</text>
</comment>
<dbReference type="Proteomes" id="UP000268727">
    <property type="component" value="Unassembled WGS sequence"/>
</dbReference>
<dbReference type="SUPFAM" id="SSF52540">
    <property type="entry name" value="P-loop containing nucleoside triphosphate hydrolases"/>
    <property type="match status" value="1"/>
</dbReference>
<keyword evidence="2" id="KW-1185">Reference proteome</keyword>
<dbReference type="InterPro" id="IPR053137">
    <property type="entry name" value="NLR-like"/>
</dbReference>
<dbReference type="Pfam" id="PF13424">
    <property type="entry name" value="TPR_12"/>
    <property type="match status" value="4"/>
</dbReference>
<protein>
    <submittedName>
        <fullName evidence="1">NB-ARC domain-containing protein</fullName>
    </submittedName>
</protein>
<organism evidence="1 2">
    <name type="scientific">Saccharothrix texasensis</name>
    <dbReference type="NCBI Taxonomy" id="103734"/>
    <lineage>
        <taxon>Bacteria</taxon>
        <taxon>Bacillati</taxon>
        <taxon>Actinomycetota</taxon>
        <taxon>Actinomycetes</taxon>
        <taxon>Pseudonocardiales</taxon>
        <taxon>Pseudonocardiaceae</taxon>
        <taxon>Saccharothrix</taxon>
    </lineage>
</organism>
<dbReference type="InterPro" id="IPR011990">
    <property type="entry name" value="TPR-like_helical_dom_sf"/>
</dbReference>
<dbReference type="PANTHER" id="PTHR46082:SF6">
    <property type="entry name" value="AAA+ ATPASE DOMAIN-CONTAINING PROTEIN-RELATED"/>
    <property type="match status" value="1"/>
</dbReference>
<evidence type="ECO:0000313" key="1">
    <source>
        <dbReference type="EMBL" id="ROP40233.1"/>
    </source>
</evidence>
<dbReference type="EMBL" id="RJKM01000001">
    <property type="protein sequence ID" value="ROP40233.1"/>
    <property type="molecule type" value="Genomic_DNA"/>
</dbReference>
<dbReference type="Gene3D" id="3.40.50.300">
    <property type="entry name" value="P-loop containing nucleotide triphosphate hydrolases"/>
    <property type="match status" value="1"/>
</dbReference>
<sequence>MWPVLVGTPPPLASAFQPREAVRERVLAARRQGEDVVLAQQDTERRDVVGTRVLAGGGGVGKSQLAAWFVDQAINAGTDLVVWVNASTPEQVITAYATAALRAAVPGVDGSNPATDATAFVTWLRTTDRTWLIVLDDVTDPTHLKDMWPPHRPGGWTLATTRLREASLTGSGRRRVDIDTFTPVESARYLHDRLTDDDCAHLLDESVPALGEALGHLPLALSHAAAFMLDQDETCAAYLARYIAGDERLDELMPAGVDPDAYGRPVAVALLLSLDAADTRAPVGLARPALALAAVLDPDGHPDTLWATPVVTDYLTAHRTRHTDDPVTPEQARQVLRTLHRYALIAHHPGDGHRAVRIHALTARAARETTPFHLVTHTAADALLQLWPDNDHITTSLLTALLANTSTLVTIVGDLLWRPDGHPLLYKAGTSLLRTHLHTSAITYWHDTTAQAYRILGADHPDTLTAQANLANSYWQAGRTNDAIVIEEKVVADSMRLLGPEHPSTLTAQANLASSYWQAGRTNDATDLLEKVVADSMRLFGPEHPDTLTAQGNLASSYWQAGRTNDATDLLEKVVADRLRLLGPEHPDTLTAQANLANSYSRAGRTNDATDLLEKVVADRLRLLGPEHPSTLTAQANLANFYWQAGRTNDATDLLEKVVADRLRLFGPEHPDTLTAQANLANSYSRAGRTNDATDLLEKVVADSMRLLGPEHPDTLTAQANLANSYRQAGRTNDATDLLEKVVADSMRLLGPEHPSTLTAQGNLANSYWQAGRTNDAIDLLEKVVADSMRLLGPEHPSTLTAQGNLASSYWQAGRTNDAIDLLEKVVADSMRLLGPEHPSTLTAQGNLASSYWQAGRTNDAIDLLEKVVADSMRLLGPEHPDTLTATEALINWQAKS</sequence>
<dbReference type="InterPro" id="IPR027417">
    <property type="entry name" value="P-loop_NTPase"/>
</dbReference>
<reference evidence="1 2" key="1">
    <citation type="submission" date="2018-11" db="EMBL/GenBank/DDBJ databases">
        <title>Sequencing the genomes of 1000 actinobacteria strains.</title>
        <authorList>
            <person name="Klenk H.-P."/>
        </authorList>
    </citation>
    <scope>NUCLEOTIDE SEQUENCE [LARGE SCALE GENOMIC DNA]</scope>
    <source>
        <strain evidence="1 2">DSM 44231</strain>
    </source>
</reference>
<dbReference type="AlphaFoldDB" id="A0A3N1HCK6"/>
<proteinExistence type="predicted"/>
<evidence type="ECO:0000313" key="2">
    <source>
        <dbReference type="Proteomes" id="UP000268727"/>
    </source>
</evidence>
<name>A0A3N1HCK6_9PSEU</name>
<dbReference type="PANTHER" id="PTHR46082">
    <property type="entry name" value="ATP/GTP-BINDING PROTEIN-RELATED"/>
    <property type="match status" value="1"/>
</dbReference>
<dbReference type="Pfam" id="PF13374">
    <property type="entry name" value="TPR_10"/>
    <property type="match status" value="2"/>
</dbReference>
<accession>A0A3N1HCK6</accession>
<dbReference type="Gene3D" id="1.25.40.10">
    <property type="entry name" value="Tetratricopeptide repeat domain"/>
    <property type="match status" value="3"/>
</dbReference>
<dbReference type="SUPFAM" id="SSF48452">
    <property type="entry name" value="TPR-like"/>
    <property type="match status" value="1"/>
</dbReference>